<dbReference type="Proteomes" id="UP000054715">
    <property type="component" value="Unassembled WGS sequence"/>
</dbReference>
<evidence type="ECO:0000313" key="2">
    <source>
        <dbReference type="EMBL" id="KTD07206.1"/>
    </source>
</evidence>
<gene>
    <name evidence="2" type="ORF">Ljam_1401</name>
</gene>
<dbReference type="GO" id="GO:0051536">
    <property type="term" value="F:iron-sulfur cluster binding"/>
    <property type="evidence" value="ECO:0007669"/>
    <property type="project" value="InterPro"/>
</dbReference>
<dbReference type="GO" id="GO:0005506">
    <property type="term" value="F:iron ion binding"/>
    <property type="evidence" value="ECO:0007669"/>
    <property type="project" value="InterPro"/>
</dbReference>
<dbReference type="Pfam" id="PF01592">
    <property type="entry name" value="NifU_N"/>
    <property type="match status" value="1"/>
</dbReference>
<dbReference type="InterPro" id="IPR002871">
    <property type="entry name" value="NIF_FeS_clus_asmbl_NifU_N"/>
</dbReference>
<dbReference type="RefSeq" id="WP_082651596.1">
    <property type="nucleotide sequence ID" value="NZ_CAAAJF010000007.1"/>
</dbReference>
<dbReference type="STRING" id="455.Ljam_1401"/>
<protein>
    <submittedName>
        <fullName evidence="2">Putative iron-sulpher cluster proteins NifU</fullName>
    </submittedName>
</protein>
<dbReference type="SUPFAM" id="SSF82649">
    <property type="entry name" value="SufE/NifU"/>
    <property type="match status" value="1"/>
</dbReference>
<evidence type="ECO:0000259" key="1">
    <source>
        <dbReference type="Pfam" id="PF01592"/>
    </source>
</evidence>
<name>A0A0W0UHT5_9GAMM</name>
<proteinExistence type="predicted"/>
<sequence>MMYNDLLEGCFFSPQHVGVIDLTEPLSVYYRGGEPGRGDVFDFYLQCDRQGLILKARFKAYGNPYLVAAAELVCRRLEGNNIQEHPQFDYLWLVNQLEIPRTRYPVALQIEDGYQEVVKRMKLKLKGE</sequence>
<feature type="domain" description="NIF system FeS cluster assembly NifU N-terminal" evidence="1">
    <location>
        <begin position="3"/>
        <end position="107"/>
    </location>
</feature>
<organism evidence="2 3">
    <name type="scientific">Legionella jamestowniensis</name>
    <dbReference type="NCBI Taxonomy" id="455"/>
    <lineage>
        <taxon>Bacteria</taxon>
        <taxon>Pseudomonadati</taxon>
        <taxon>Pseudomonadota</taxon>
        <taxon>Gammaproteobacteria</taxon>
        <taxon>Legionellales</taxon>
        <taxon>Legionellaceae</taxon>
        <taxon>Legionella</taxon>
    </lineage>
</organism>
<dbReference type="Gene3D" id="3.90.1010.10">
    <property type="match status" value="1"/>
</dbReference>
<accession>A0A0W0UHT5</accession>
<dbReference type="AlphaFoldDB" id="A0A0W0UHT5"/>
<dbReference type="PATRIC" id="fig|455.5.peg.1483"/>
<evidence type="ECO:0000313" key="3">
    <source>
        <dbReference type="Proteomes" id="UP000054715"/>
    </source>
</evidence>
<dbReference type="EMBL" id="LNYG01000013">
    <property type="protein sequence ID" value="KTD07206.1"/>
    <property type="molecule type" value="Genomic_DNA"/>
</dbReference>
<dbReference type="OrthoDB" id="46697at2"/>
<dbReference type="GO" id="GO:0016226">
    <property type="term" value="P:iron-sulfur cluster assembly"/>
    <property type="evidence" value="ECO:0007669"/>
    <property type="project" value="InterPro"/>
</dbReference>
<comment type="caution">
    <text evidence="2">The sequence shown here is derived from an EMBL/GenBank/DDBJ whole genome shotgun (WGS) entry which is preliminary data.</text>
</comment>
<reference evidence="2 3" key="1">
    <citation type="submission" date="2015-11" db="EMBL/GenBank/DDBJ databases">
        <title>Genomic analysis of 38 Legionella species identifies large and diverse effector repertoires.</title>
        <authorList>
            <person name="Burstein D."/>
            <person name="Amaro F."/>
            <person name="Zusman T."/>
            <person name="Lifshitz Z."/>
            <person name="Cohen O."/>
            <person name="Gilbert J.A."/>
            <person name="Pupko T."/>
            <person name="Shuman H.A."/>
            <person name="Segal G."/>
        </authorList>
    </citation>
    <scope>NUCLEOTIDE SEQUENCE [LARGE SCALE GENOMIC DNA]</scope>
    <source>
        <strain evidence="2 3">JA-26-G1-E2</strain>
    </source>
</reference>